<dbReference type="PANTHER" id="PTHR32332">
    <property type="entry name" value="2-NITROPROPANE DIOXYGENASE"/>
    <property type="match status" value="1"/>
</dbReference>
<dbReference type="InterPro" id="IPR013785">
    <property type="entry name" value="Aldolase_TIM"/>
</dbReference>
<organism evidence="4 5">
    <name type="scientific">Novosphingobium olei</name>
    <dbReference type="NCBI Taxonomy" id="2728851"/>
    <lineage>
        <taxon>Bacteria</taxon>
        <taxon>Pseudomonadati</taxon>
        <taxon>Pseudomonadota</taxon>
        <taxon>Alphaproteobacteria</taxon>
        <taxon>Sphingomonadales</taxon>
        <taxon>Sphingomonadaceae</taxon>
        <taxon>Novosphingobium</taxon>
    </lineage>
</organism>
<dbReference type="InterPro" id="IPR004136">
    <property type="entry name" value="NMO"/>
</dbReference>
<gene>
    <name evidence="4" type="ORF">HHL27_16135</name>
</gene>
<dbReference type="AlphaFoldDB" id="A0A7Y0BRI4"/>
<evidence type="ECO:0000313" key="4">
    <source>
        <dbReference type="EMBL" id="NML95204.1"/>
    </source>
</evidence>
<reference evidence="4 5" key="1">
    <citation type="submission" date="2020-04" db="EMBL/GenBank/DDBJ databases">
        <title>Novosphingobium sp. TW-4 isolated from soil.</title>
        <authorList>
            <person name="Dahal R.H."/>
            <person name="Chaudhary D.K."/>
        </authorList>
    </citation>
    <scope>NUCLEOTIDE SEQUENCE [LARGE SCALE GENOMIC DNA]</scope>
    <source>
        <strain evidence="4 5">TW-4</strain>
    </source>
</reference>
<dbReference type="Gene3D" id="3.20.20.70">
    <property type="entry name" value="Aldolase class I"/>
    <property type="match status" value="1"/>
</dbReference>
<keyword evidence="2" id="KW-0288">FMN</keyword>
<keyword evidence="4" id="KW-0503">Monooxygenase</keyword>
<keyword evidence="1" id="KW-0285">Flavoprotein</keyword>
<dbReference type="RefSeq" id="WP_169494417.1">
    <property type="nucleotide sequence ID" value="NZ_AP029021.1"/>
</dbReference>
<dbReference type="Pfam" id="PF03060">
    <property type="entry name" value="NMO"/>
    <property type="match status" value="1"/>
</dbReference>
<dbReference type="SUPFAM" id="SSF51412">
    <property type="entry name" value="Inosine monophosphate dehydrogenase (IMPDH)"/>
    <property type="match status" value="1"/>
</dbReference>
<keyword evidence="3" id="KW-0560">Oxidoreductase</keyword>
<keyword evidence="5" id="KW-1185">Reference proteome</keyword>
<name>A0A7Y0BRI4_9SPHN</name>
<accession>A0A7Y0BRI4</accession>
<comment type="caution">
    <text evidence="4">The sequence shown here is derived from an EMBL/GenBank/DDBJ whole genome shotgun (WGS) entry which is preliminary data.</text>
</comment>
<proteinExistence type="predicted"/>
<evidence type="ECO:0000256" key="2">
    <source>
        <dbReference type="ARBA" id="ARBA00022643"/>
    </source>
</evidence>
<evidence type="ECO:0000313" key="5">
    <source>
        <dbReference type="Proteomes" id="UP000583556"/>
    </source>
</evidence>
<dbReference type="PANTHER" id="PTHR32332:SF38">
    <property type="entry name" value="MONOOXYGENASE RV1533-RELATED"/>
    <property type="match status" value="1"/>
</dbReference>
<dbReference type="Proteomes" id="UP000583556">
    <property type="component" value="Unassembled WGS sequence"/>
</dbReference>
<protein>
    <submittedName>
        <fullName evidence="4">Nitronate monooxygenase</fullName>
    </submittedName>
</protein>
<sequence length="377" mass="39356">MNNAVSRMVGCEFPLFAFSHCRDVVVAVSKAGGFGVLGAAAFSPEEFERELAWIDEHIDGAPYGVDVLVPETVDPRVLALSTNAARAAAISPEHKAFTSNLLNSYGVPPVGEDMGVPEGAGITPEIGLALMEVAFRHPIRMIANALGIAPASMIEEAHKRGIPVGALVGAKEHALRQAAAGVDIIVAQGGEAGGHCGEVATIVLVPEVVRALKSAGYETPVLAAGGIMTGSQMAGMMAMGAQGAWCGSVWLATTEAETSETFRDKMVAARSRDTVRSKARTGKPARQLKTGWHEAWEGPDSPGTLPMPLMGLVSEPSFRQIEKAAAGGNQGARDLVSYFVGQGVGLVEQVRSARAVVQEFREEFAEAAGNLVAMIGD</sequence>
<evidence type="ECO:0000256" key="3">
    <source>
        <dbReference type="ARBA" id="ARBA00023002"/>
    </source>
</evidence>
<dbReference type="CDD" id="cd04730">
    <property type="entry name" value="NPD_like"/>
    <property type="match status" value="1"/>
</dbReference>
<evidence type="ECO:0000256" key="1">
    <source>
        <dbReference type="ARBA" id="ARBA00022630"/>
    </source>
</evidence>
<dbReference type="GO" id="GO:0018580">
    <property type="term" value="F:nitronate monooxygenase activity"/>
    <property type="evidence" value="ECO:0007669"/>
    <property type="project" value="InterPro"/>
</dbReference>
<dbReference type="EMBL" id="JABBGM010000008">
    <property type="protein sequence ID" value="NML95204.1"/>
    <property type="molecule type" value="Genomic_DNA"/>
</dbReference>